<gene>
    <name evidence="2" type="ORF">CFOL_v3_25810</name>
</gene>
<dbReference type="OrthoDB" id="1166192at2759"/>
<evidence type="ECO:0000259" key="1">
    <source>
        <dbReference type="Pfam" id="PF13456"/>
    </source>
</evidence>
<dbReference type="AlphaFoldDB" id="A0A1Q3CQL3"/>
<proteinExistence type="predicted"/>
<keyword evidence="3" id="KW-1185">Reference proteome</keyword>
<dbReference type="Pfam" id="PF13456">
    <property type="entry name" value="RVT_3"/>
    <property type="match status" value="1"/>
</dbReference>
<dbReference type="EMBL" id="BDDD01002620">
    <property type="protein sequence ID" value="GAV82358.1"/>
    <property type="molecule type" value="Genomic_DNA"/>
</dbReference>
<comment type="caution">
    <text evidence="2">The sequence shown here is derived from an EMBL/GenBank/DDBJ whole genome shotgun (WGS) entry which is preliminary data.</text>
</comment>
<dbReference type="InterPro" id="IPR012337">
    <property type="entry name" value="RNaseH-like_sf"/>
</dbReference>
<dbReference type="InterPro" id="IPR036397">
    <property type="entry name" value="RNaseH_sf"/>
</dbReference>
<dbReference type="Proteomes" id="UP000187406">
    <property type="component" value="Unassembled WGS sequence"/>
</dbReference>
<dbReference type="GO" id="GO:0004523">
    <property type="term" value="F:RNA-DNA hybrid ribonuclease activity"/>
    <property type="evidence" value="ECO:0007669"/>
    <property type="project" value="InterPro"/>
</dbReference>
<protein>
    <submittedName>
        <fullName evidence="2">RVT_3 domain-containing protein</fullName>
    </submittedName>
</protein>
<organism evidence="2 3">
    <name type="scientific">Cephalotus follicularis</name>
    <name type="common">Albany pitcher plant</name>
    <dbReference type="NCBI Taxonomy" id="3775"/>
    <lineage>
        <taxon>Eukaryota</taxon>
        <taxon>Viridiplantae</taxon>
        <taxon>Streptophyta</taxon>
        <taxon>Embryophyta</taxon>
        <taxon>Tracheophyta</taxon>
        <taxon>Spermatophyta</taxon>
        <taxon>Magnoliopsida</taxon>
        <taxon>eudicotyledons</taxon>
        <taxon>Gunneridae</taxon>
        <taxon>Pentapetalae</taxon>
        <taxon>rosids</taxon>
        <taxon>fabids</taxon>
        <taxon>Oxalidales</taxon>
        <taxon>Cephalotaceae</taxon>
        <taxon>Cephalotus</taxon>
    </lineage>
</organism>
<dbReference type="SUPFAM" id="SSF53098">
    <property type="entry name" value="Ribonuclease H-like"/>
    <property type="match status" value="1"/>
</dbReference>
<evidence type="ECO:0000313" key="3">
    <source>
        <dbReference type="Proteomes" id="UP000187406"/>
    </source>
</evidence>
<reference evidence="3" key="1">
    <citation type="submission" date="2016-04" db="EMBL/GenBank/DDBJ databases">
        <title>Cephalotus genome sequencing.</title>
        <authorList>
            <person name="Fukushima K."/>
            <person name="Hasebe M."/>
            <person name="Fang X."/>
        </authorList>
    </citation>
    <scope>NUCLEOTIDE SEQUENCE [LARGE SCALE GENOMIC DNA]</scope>
    <source>
        <strain evidence="3">cv. St1</strain>
    </source>
</reference>
<dbReference type="PANTHER" id="PTHR47723:SF19">
    <property type="entry name" value="POLYNUCLEOTIDYL TRANSFERASE, RIBONUCLEASE H-LIKE SUPERFAMILY PROTEIN"/>
    <property type="match status" value="1"/>
</dbReference>
<dbReference type="InterPro" id="IPR044730">
    <property type="entry name" value="RNase_H-like_dom_plant"/>
</dbReference>
<sequence>MGKWRKPCEDAIKLNIDGSTSDGMFTRGGIFCNSFGHIILAYSKFYDMGTNNTAESRALFDGINFVIQQGYSKIEVECDSKVIIDCHVEYQSFSLILLL</sequence>
<evidence type="ECO:0000313" key="2">
    <source>
        <dbReference type="EMBL" id="GAV82358.1"/>
    </source>
</evidence>
<dbReference type="GO" id="GO:0003676">
    <property type="term" value="F:nucleic acid binding"/>
    <property type="evidence" value="ECO:0007669"/>
    <property type="project" value="InterPro"/>
</dbReference>
<dbReference type="InterPro" id="IPR002156">
    <property type="entry name" value="RNaseH_domain"/>
</dbReference>
<feature type="domain" description="RNase H type-1" evidence="1">
    <location>
        <begin position="15"/>
        <end position="85"/>
    </location>
</feature>
<accession>A0A1Q3CQL3</accession>
<dbReference type="CDD" id="cd06222">
    <property type="entry name" value="RNase_H_like"/>
    <property type="match status" value="1"/>
</dbReference>
<dbReference type="Gene3D" id="3.30.420.10">
    <property type="entry name" value="Ribonuclease H-like superfamily/Ribonuclease H"/>
    <property type="match status" value="1"/>
</dbReference>
<dbReference type="InParanoid" id="A0A1Q3CQL3"/>
<dbReference type="InterPro" id="IPR053151">
    <property type="entry name" value="RNase_H-like"/>
</dbReference>
<dbReference type="PANTHER" id="PTHR47723">
    <property type="entry name" value="OS05G0353850 PROTEIN"/>
    <property type="match status" value="1"/>
</dbReference>
<name>A0A1Q3CQL3_CEPFO</name>